<feature type="chain" id="PRO_5021705329" evidence="4">
    <location>
        <begin position="24"/>
        <end position="337"/>
    </location>
</feature>
<proteinExistence type="predicted"/>
<dbReference type="CDD" id="cd13601">
    <property type="entry name" value="PBP2_TRAP_DctP1_3_4_like"/>
    <property type="match status" value="1"/>
</dbReference>
<dbReference type="InterPro" id="IPR038404">
    <property type="entry name" value="TRAP_DctP_sf"/>
</dbReference>
<name>A0A521BKC1_9RHOB</name>
<evidence type="ECO:0000256" key="3">
    <source>
        <dbReference type="ARBA" id="ARBA00022764"/>
    </source>
</evidence>
<comment type="subcellular location">
    <subcellularLocation>
        <location evidence="1">Periplasm</location>
    </subcellularLocation>
</comment>
<evidence type="ECO:0000256" key="4">
    <source>
        <dbReference type="SAM" id="SignalP"/>
    </source>
</evidence>
<dbReference type="EMBL" id="FXTO01000003">
    <property type="protein sequence ID" value="SMO47608.1"/>
    <property type="molecule type" value="Genomic_DNA"/>
</dbReference>
<dbReference type="GO" id="GO:0042597">
    <property type="term" value="C:periplasmic space"/>
    <property type="evidence" value="ECO:0007669"/>
    <property type="project" value="UniProtKB-SubCell"/>
</dbReference>
<dbReference type="InterPro" id="IPR018389">
    <property type="entry name" value="DctP_fam"/>
</dbReference>
<evidence type="ECO:0000313" key="6">
    <source>
        <dbReference type="Proteomes" id="UP000316030"/>
    </source>
</evidence>
<dbReference type="GO" id="GO:0055085">
    <property type="term" value="P:transmembrane transport"/>
    <property type="evidence" value="ECO:0007669"/>
    <property type="project" value="InterPro"/>
</dbReference>
<dbReference type="SUPFAM" id="SSF53850">
    <property type="entry name" value="Periplasmic binding protein-like II"/>
    <property type="match status" value="1"/>
</dbReference>
<protein>
    <submittedName>
        <fullName evidence="5">TRAP-type C4-dicarboxylate transport system, substrate-binding protein</fullName>
    </submittedName>
</protein>
<reference evidence="5 6" key="1">
    <citation type="submission" date="2017-05" db="EMBL/GenBank/DDBJ databases">
        <authorList>
            <person name="Varghese N."/>
            <person name="Submissions S."/>
        </authorList>
    </citation>
    <scope>NUCLEOTIDE SEQUENCE [LARGE SCALE GENOMIC DNA]</scope>
    <source>
        <strain evidence="5 6">DSM 29506</strain>
    </source>
</reference>
<dbReference type="RefSeq" id="WP_142492156.1">
    <property type="nucleotide sequence ID" value="NZ_FXTO01000003.1"/>
</dbReference>
<dbReference type="OrthoDB" id="7822595at2"/>
<dbReference type="Proteomes" id="UP000316030">
    <property type="component" value="Unassembled WGS sequence"/>
</dbReference>
<dbReference type="Pfam" id="PF03480">
    <property type="entry name" value="DctP"/>
    <property type="match status" value="1"/>
</dbReference>
<keyword evidence="2 4" id="KW-0732">Signal</keyword>
<organism evidence="5 6">
    <name type="scientific">Thalassovita litoralis</name>
    <dbReference type="NCBI Taxonomy" id="1010611"/>
    <lineage>
        <taxon>Bacteria</taxon>
        <taxon>Pseudomonadati</taxon>
        <taxon>Pseudomonadota</taxon>
        <taxon>Alphaproteobacteria</taxon>
        <taxon>Rhodobacterales</taxon>
        <taxon>Roseobacteraceae</taxon>
        <taxon>Thalassovita</taxon>
    </lineage>
</organism>
<dbReference type="PANTHER" id="PTHR33376">
    <property type="match status" value="1"/>
</dbReference>
<evidence type="ECO:0000256" key="2">
    <source>
        <dbReference type="ARBA" id="ARBA00022729"/>
    </source>
</evidence>
<accession>A0A521BKC1</accession>
<evidence type="ECO:0000313" key="5">
    <source>
        <dbReference type="EMBL" id="SMO47608.1"/>
    </source>
</evidence>
<dbReference type="NCBIfam" id="NF037995">
    <property type="entry name" value="TRAP_S1"/>
    <property type="match status" value="1"/>
</dbReference>
<sequence length="337" mass="35592">MKHTKLGLITGLMLSVSAGAAVAKDVSLRVADSLPVGHYIAENLLKPFLADVEKSTDGAVGFDYFPAQQLGKAKDMLSLTQTGVADIGYIGASYLADKLPLSSVAQLPGTFNSACEGTMAYWEIAKPGGVLDQAEYAPEGVRALMALALPPYQLFSAKEISGVDSFQGQKIRTSGGSQALAMTKLGSVPVQMSAPEAREALSRGTVDGIVFPYGSVMPYDLAPHLKTATQGLNLGSFVLAYMISQSKYDSLSPEMQKTLTEAGERATKHACAVIDDMVGSDKQKITDAGVTFVTLPEADVAKIRETLKSVGDEWAADLDGRGRPATEVMKAFMAALQ</sequence>
<dbReference type="PANTHER" id="PTHR33376:SF15">
    <property type="entry name" value="BLL6794 PROTEIN"/>
    <property type="match status" value="1"/>
</dbReference>
<evidence type="ECO:0000256" key="1">
    <source>
        <dbReference type="ARBA" id="ARBA00004418"/>
    </source>
</evidence>
<gene>
    <name evidence="5" type="ORF">SAMN06265173_103115</name>
</gene>
<feature type="signal peptide" evidence="4">
    <location>
        <begin position="1"/>
        <end position="23"/>
    </location>
</feature>
<dbReference type="Gene3D" id="3.40.190.170">
    <property type="entry name" value="Bacterial extracellular solute-binding protein, family 7"/>
    <property type="match status" value="1"/>
</dbReference>
<keyword evidence="6" id="KW-1185">Reference proteome</keyword>
<dbReference type="AlphaFoldDB" id="A0A521BKC1"/>
<keyword evidence="3" id="KW-0574">Periplasm</keyword>